<keyword evidence="6" id="KW-0411">Iron-sulfur</keyword>
<comment type="similarity">
    <text evidence="2">Belongs to the class-V pyridoxal-phosphate-dependent aminotransferase family. NifS/IscS subfamily.</text>
</comment>
<dbReference type="PANTHER" id="PTHR11601:SF50">
    <property type="entry name" value="CYSTEINE DESULFURASE ISCS 2-RELATED"/>
    <property type="match status" value="1"/>
</dbReference>
<dbReference type="InterPro" id="IPR000192">
    <property type="entry name" value="Aminotrans_V_dom"/>
</dbReference>
<evidence type="ECO:0000256" key="1">
    <source>
        <dbReference type="ARBA" id="ARBA00001933"/>
    </source>
</evidence>
<feature type="domain" description="Aminotransferase class V" evidence="8">
    <location>
        <begin position="4"/>
        <end position="363"/>
    </location>
</feature>
<evidence type="ECO:0000259" key="8">
    <source>
        <dbReference type="Pfam" id="PF00266"/>
    </source>
</evidence>
<dbReference type="Proteomes" id="UP000824049">
    <property type="component" value="Unassembled WGS sequence"/>
</dbReference>
<comment type="caution">
    <text evidence="9">The sequence shown here is derived from an EMBL/GenBank/DDBJ whole genome shotgun (WGS) entry which is preliminary data.</text>
</comment>
<evidence type="ECO:0000256" key="4">
    <source>
        <dbReference type="ARBA" id="ARBA00022898"/>
    </source>
</evidence>
<dbReference type="InterPro" id="IPR015422">
    <property type="entry name" value="PyrdxlP-dep_Trfase_small"/>
</dbReference>
<reference evidence="9" key="2">
    <citation type="submission" date="2021-04" db="EMBL/GenBank/DDBJ databases">
        <authorList>
            <person name="Gilroy R."/>
        </authorList>
    </citation>
    <scope>NUCLEOTIDE SEQUENCE</scope>
    <source>
        <strain evidence="9">CHK179-28034</strain>
    </source>
</reference>
<dbReference type="SUPFAM" id="SSF53383">
    <property type="entry name" value="PLP-dependent transferases"/>
    <property type="match status" value="1"/>
</dbReference>
<organism evidence="9 10">
    <name type="scientific">Candidatus Anaerobutyricum stercoris</name>
    <dbReference type="NCBI Taxonomy" id="2838457"/>
    <lineage>
        <taxon>Bacteria</taxon>
        <taxon>Bacillati</taxon>
        <taxon>Bacillota</taxon>
        <taxon>Clostridia</taxon>
        <taxon>Lachnospirales</taxon>
        <taxon>Lachnospiraceae</taxon>
        <taxon>Anaerobutyricum</taxon>
    </lineage>
</organism>
<evidence type="ECO:0000256" key="7">
    <source>
        <dbReference type="RuleBase" id="RU004504"/>
    </source>
</evidence>
<dbReference type="InterPro" id="IPR016454">
    <property type="entry name" value="Cysteine_dSase"/>
</dbReference>
<dbReference type="Gene3D" id="3.90.1150.10">
    <property type="entry name" value="Aspartate Aminotransferase, domain 1"/>
    <property type="match status" value="1"/>
</dbReference>
<evidence type="ECO:0000313" key="9">
    <source>
        <dbReference type="EMBL" id="HIZ40599.1"/>
    </source>
</evidence>
<dbReference type="PIRSF" id="PIRSF005572">
    <property type="entry name" value="NifS"/>
    <property type="match status" value="1"/>
</dbReference>
<evidence type="ECO:0000256" key="5">
    <source>
        <dbReference type="ARBA" id="ARBA00023004"/>
    </source>
</evidence>
<keyword evidence="3" id="KW-0479">Metal-binding</keyword>
<comment type="cofactor">
    <cofactor evidence="1 7">
        <name>pyridoxal 5'-phosphate</name>
        <dbReference type="ChEBI" id="CHEBI:597326"/>
    </cofactor>
</comment>
<evidence type="ECO:0000256" key="3">
    <source>
        <dbReference type="ARBA" id="ARBA00022723"/>
    </source>
</evidence>
<dbReference type="PROSITE" id="PS00595">
    <property type="entry name" value="AA_TRANSFER_CLASS_5"/>
    <property type="match status" value="1"/>
</dbReference>
<evidence type="ECO:0000313" key="10">
    <source>
        <dbReference type="Proteomes" id="UP000824049"/>
    </source>
</evidence>
<reference evidence="9" key="1">
    <citation type="journal article" date="2021" name="PeerJ">
        <title>Extensive microbial diversity within the chicken gut microbiome revealed by metagenomics and culture.</title>
        <authorList>
            <person name="Gilroy R."/>
            <person name="Ravi A."/>
            <person name="Getino M."/>
            <person name="Pursley I."/>
            <person name="Horton D.L."/>
            <person name="Alikhan N.F."/>
            <person name="Baker D."/>
            <person name="Gharbi K."/>
            <person name="Hall N."/>
            <person name="Watson M."/>
            <person name="Adriaenssens E.M."/>
            <person name="Foster-Nyarko E."/>
            <person name="Jarju S."/>
            <person name="Secka A."/>
            <person name="Antonio M."/>
            <person name="Oren A."/>
            <person name="Chaudhuri R.R."/>
            <person name="La Ragione R."/>
            <person name="Hildebrand F."/>
            <person name="Pallen M.J."/>
        </authorList>
    </citation>
    <scope>NUCLEOTIDE SEQUENCE</scope>
    <source>
        <strain evidence="9">CHK179-28034</strain>
    </source>
</reference>
<proteinExistence type="inferred from homology"/>
<dbReference type="PANTHER" id="PTHR11601">
    <property type="entry name" value="CYSTEINE DESULFURYLASE FAMILY MEMBER"/>
    <property type="match status" value="1"/>
</dbReference>
<dbReference type="EMBL" id="DXBR01000107">
    <property type="protein sequence ID" value="HIZ40599.1"/>
    <property type="molecule type" value="Genomic_DNA"/>
</dbReference>
<dbReference type="AlphaFoldDB" id="A0A9D2J9I4"/>
<name>A0A9D2J9I4_9FIRM</name>
<keyword evidence="4" id="KW-0663">Pyridoxal phosphate</keyword>
<dbReference type="Gene3D" id="1.10.260.50">
    <property type="match status" value="1"/>
</dbReference>
<dbReference type="GO" id="GO:0031071">
    <property type="term" value="F:cysteine desulfurase activity"/>
    <property type="evidence" value="ECO:0007669"/>
    <property type="project" value="UniProtKB-ARBA"/>
</dbReference>
<dbReference type="FunFam" id="3.40.640.10:FF:000084">
    <property type="entry name" value="IscS-like cysteine desulfurase"/>
    <property type="match status" value="1"/>
</dbReference>
<dbReference type="InterPro" id="IPR015424">
    <property type="entry name" value="PyrdxlP-dep_Trfase"/>
</dbReference>
<keyword evidence="5" id="KW-0408">Iron</keyword>
<evidence type="ECO:0000256" key="6">
    <source>
        <dbReference type="ARBA" id="ARBA00023014"/>
    </source>
</evidence>
<dbReference type="GO" id="GO:0051536">
    <property type="term" value="F:iron-sulfur cluster binding"/>
    <property type="evidence" value="ECO:0007669"/>
    <property type="project" value="UniProtKB-KW"/>
</dbReference>
<dbReference type="InterPro" id="IPR020578">
    <property type="entry name" value="Aminotrans_V_PyrdxlP_BS"/>
</dbReference>
<gene>
    <name evidence="9" type="ORF">H9968_11915</name>
</gene>
<dbReference type="Gene3D" id="3.40.640.10">
    <property type="entry name" value="Type I PLP-dependent aspartate aminotransferase-like (Major domain)"/>
    <property type="match status" value="1"/>
</dbReference>
<sequence>MPEIYFDNGATTRAFPEVRELMSEVLDIEYGNPSSMHLKGYHAEQYVNRAKEEIARSLKVEPKEIYFTSGGTEANNLALIGTAMAHKRTGKHIITSCIEHASVYNPLGFLEEEGFEVTYLPVDEKGIVSLEALEKALRPDTFLVSIMCVNNEIGAVEPIEEIGRIVKKYNPEILFHTDCIQAYGKMKLFPKKWKVDMLSVSGHKIHGPKGIGFLYIKEGTKIKPIIWGGNQQKGMRSGTENVPGIAGLGKAAELIYKDHKDKVTKLREIKDHFRQRVMAEIPDVKDNSGEAPHIASITFLGVRSEVLLHALEEKGIYVSAGSACSSNKPEVSGTLRGIGLDKNHYESTLRFSFSVYNTVEETDICVDALKELLPVLRRFTRR</sequence>
<dbReference type="Pfam" id="PF00266">
    <property type="entry name" value="Aminotran_5"/>
    <property type="match status" value="1"/>
</dbReference>
<dbReference type="InterPro" id="IPR015421">
    <property type="entry name" value="PyrdxlP-dep_Trfase_major"/>
</dbReference>
<evidence type="ECO:0000256" key="2">
    <source>
        <dbReference type="ARBA" id="ARBA00006490"/>
    </source>
</evidence>
<protein>
    <submittedName>
        <fullName evidence="9">Cysteine desulfurase</fullName>
    </submittedName>
</protein>
<dbReference type="GO" id="GO:0046872">
    <property type="term" value="F:metal ion binding"/>
    <property type="evidence" value="ECO:0007669"/>
    <property type="project" value="UniProtKB-KW"/>
</dbReference>
<accession>A0A9D2J9I4</accession>